<protein>
    <submittedName>
        <fullName evidence="1">Uncharacterized protein</fullName>
    </submittedName>
</protein>
<sequence length="160" mass="18871">MDERLKIQLNAENSNKLNQIYQFVNENSFLLDNKVSSRNGLANQLFGDYLSLLGGKWESNPNLFYSDFKKKILNHNHDHSLDELVKLEHHNRDLMNMILYLTMDTNRSMMRGDMKSYEKLQSMFRNGTTENNMYGVLANLVYQDNQAFFKKLHRQGENLI</sequence>
<dbReference type="AlphaFoldDB" id="A0A256VIQ7"/>
<gene>
    <name evidence="1" type="ORF">CBG21_05265</name>
</gene>
<dbReference type="Proteomes" id="UP000216122">
    <property type="component" value="Unassembled WGS sequence"/>
</dbReference>
<organism evidence="1 2">
    <name type="scientific">Limosilactobacillus reuteri</name>
    <name type="common">Lactobacillus reuteri</name>
    <dbReference type="NCBI Taxonomy" id="1598"/>
    <lineage>
        <taxon>Bacteria</taxon>
        <taxon>Bacillati</taxon>
        <taxon>Bacillota</taxon>
        <taxon>Bacilli</taxon>
        <taxon>Lactobacillales</taxon>
        <taxon>Lactobacillaceae</taxon>
        <taxon>Limosilactobacillus</taxon>
    </lineage>
</organism>
<reference evidence="1 2" key="2">
    <citation type="submission" date="2017-09" db="EMBL/GenBank/DDBJ databases">
        <title>Tripartite evolution among Lactobacillus johnsonii, Lactobacillus taiwanensis, Lactobacillus reuteri and their rodent host.</title>
        <authorList>
            <person name="Wang T."/>
            <person name="Knowles S."/>
            <person name="Cheng C."/>
        </authorList>
    </citation>
    <scope>NUCLEOTIDE SEQUENCE [LARGE SCALE GENOMIC DNA]</scope>
    <source>
        <strain evidence="1 2">103v</strain>
    </source>
</reference>
<evidence type="ECO:0000313" key="1">
    <source>
        <dbReference type="EMBL" id="OYT03565.1"/>
    </source>
</evidence>
<dbReference type="EMBL" id="NGQC01000032">
    <property type="protein sequence ID" value="OYT03565.1"/>
    <property type="molecule type" value="Genomic_DNA"/>
</dbReference>
<dbReference type="RefSeq" id="WP_094504324.1">
    <property type="nucleotide sequence ID" value="NZ_NGPH01000028.1"/>
</dbReference>
<accession>A0A256VIQ7</accession>
<comment type="caution">
    <text evidence="1">The sequence shown here is derived from an EMBL/GenBank/DDBJ whole genome shotgun (WGS) entry which is preliminary data.</text>
</comment>
<proteinExistence type="predicted"/>
<evidence type="ECO:0000313" key="2">
    <source>
        <dbReference type="Proteomes" id="UP000216122"/>
    </source>
</evidence>
<reference evidence="2" key="1">
    <citation type="submission" date="2017-05" db="EMBL/GenBank/DDBJ databases">
        <authorList>
            <person name="Lin X.B."/>
            <person name="Stothard P."/>
            <person name="Tasseva G."/>
            <person name="Walter J."/>
        </authorList>
    </citation>
    <scope>NUCLEOTIDE SEQUENCE [LARGE SCALE GENOMIC DNA]</scope>
    <source>
        <strain evidence="2">103v</strain>
    </source>
</reference>
<name>A0A256VIQ7_LIMRT</name>